<protein>
    <submittedName>
        <fullName evidence="2">Uncharacterized protein</fullName>
    </submittedName>
</protein>
<feature type="compositionally biased region" description="Acidic residues" evidence="1">
    <location>
        <begin position="17"/>
        <end position="26"/>
    </location>
</feature>
<sequence length="74" mass="8313">MDRDSLLAAESSKMETDVDNASDTDDNSTTSDSKIKLERCEESENDSWTNGQDSSSLVTSLQARERDTELREHQ</sequence>
<comment type="caution">
    <text evidence="2">The sequence shown here is derived from an EMBL/GenBank/DDBJ whole genome shotgun (WGS) entry which is preliminary data.</text>
</comment>
<gene>
    <name evidence="2" type="ORF">CUNI_LOCUS13453</name>
</gene>
<proteinExistence type="predicted"/>
<keyword evidence="3" id="KW-1185">Reference proteome</keyword>
<feature type="region of interest" description="Disordered" evidence="1">
    <location>
        <begin position="1"/>
        <end position="74"/>
    </location>
</feature>
<feature type="non-terminal residue" evidence="2">
    <location>
        <position position="1"/>
    </location>
</feature>
<dbReference type="AlphaFoldDB" id="A0A8S3ZJF7"/>
<feature type="compositionally biased region" description="Basic and acidic residues" evidence="1">
    <location>
        <begin position="63"/>
        <end position="74"/>
    </location>
</feature>
<evidence type="ECO:0000313" key="2">
    <source>
        <dbReference type="EMBL" id="CAG5127895.1"/>
    </source>
</evidence>
<dbReference type="Proteomes" id="UP000678393">
    <property type="component" value="Unassembled WGS sequence"/>
</dbReference>
<feature type="compositionally biased region" description="Polar residues" evidence="1">
    <location>
        <begin position="46"/>
        <end position="62"/>
    </location>
</feature>
<name>A0A8S3ZJF7_9EUPU</name>
<organism evidence="2 3">
    <name type="scientific">Candidula unifasciata</name>
    <dbReference type="NCBI Taxonomy" id="100452"/>
    <lineage>
        <taxon>Eukaryota</taxon>
        <taxon>Metazoa</taxon>
        <taxon>Spiralia</taxon>
        <taxon>Lophotrochozoa</taxon>
        <taxon>Mollusca</taxon>
        <taxon>Gastropoda</taxon>
        <taxon>Heterobranchia</taxon>
        <taxon>Euthyneura</taxon>
        <taxon>Panpulmonata</taxon>
        <taxon>Eupulmonata</taxon>
        <taxon>Stylommatophora</taxon>
        <taxon>Helicina</taxon>
        <taxon>Helicoidea</taxon>
        <taxon>Geomitridae</taxon>
        <taxon>Candidula</taxon>
    </lineage>
</organism>
<accession>A0A8S3ZJF7</accession>
<feature type="compositionally biased region" description="Basic and acidic residues" evidence="1">
    <location>
        <begin position="33"/>
        <end position="42"/>
    </location>
</feature>
<dbReference type="EMBL" id="CAJHNH020002846">
    <property type="protein sequence ID" value="CAG5127895.1"/>
    <property type="molecule type" value="Genomic_DNA"/>
</dbReference>
<reference evidence="2" key="1">
    <citation type="submission" date="2021-04" db="EMBL/GenBank/DDBJ databases">
        <authorList>
            <consortium name="Molecular Ecology Group"/>
        </authorList>
    </citation>
    <scope>NUCLEOTIDE SEQUENCE</scope>
</reference>
<evidence type="ECO:0000256" key="1">
    <source>
        <dbReference type="SAM" id="MobiDB-lite"/>
    </source>
</evidence>
<evidence type="ECO:0000313" key="3">
    <source>
        <dbReference type="Proteomes" id="UP000678393"/>
    </source>
</evidence>